<evidence type="ECO:0008006" key="3">
    <source>
        <dbReference type="Google" id="ProtNLM"/>
    </source>
</evidence>
<evidence type="ECO:0000313" key="2">
    <source>
        <dbReference type="Proteomes" id="UP000708208"/>
    </source>
</evidence>
<feature type="non-terminal residue" evidence="1">
    <location>
        <position position="1"/>
    </location>
</feature>
<name>A0A8J2PUS5_9HEXA</name>
<dbReference type="Proteomes" id="UP000708208">
    <property type="component" value="Unassembled WGS sequence"/>
</dbReference>
<organism evidence="1 2">
    <name type="scientific">Allacma fusca</name>
    <dbReference type="NCBI Taxonomy" id="39272"/>
    <lineage>
        <taxon>Eukaryota</taxon>
        <taxon>Metazoa</taxon>
        <taxon>Ecdysozoa</taxon>
        <taxon>Arthropoda</taxon>
        <taxon>Hexapoda</taxon>
        <taxon>Collembola</taxon>
        <taxon>Symphypleona</taxon>
        <taxon>Sminthuridae</taxon>
        <taxon>Allacma</taxon>
    </lineage>
</organism>
<comment type="caution">
    <text evidence="1">The sequence shown here is derived from an EMBL/GenBank/DDBJ whole genome shotgun (WGS) entry which is preliminary data.</text>
</comment>
<sequence length="71" mass="7942">MNSTLPGTNYENFRLEIETLSSAYGTNSSGEKTESDTANDNWTTLPIEVLSQIFSHLDLRTKQACRLSDID</sequence>
<reference evidence="1" key="1">
    <citation type="submission" date="2021-06" db="EMBL/GenBank/DDBJ databases">
        <authorList>
            <person name="Hodson N. C."/>
            <person name="Mongue J. A."/>
            <person name="Jaron S. K."/>
        </authorList>
    </citation>
    <scope>NUCLEOTIDE SEQUENCE</scope>
</reference>
<dbReference type="AlphaFoldDB" id="A0A8J2PUS5"/>
<keyword evidence="2" id="KW-1185">Reference proteome</keyword>
<protein>
    <recommendedName>
        <fullName evidence="3">F-box domain-containing protein</fullName>
    </recommendedName>
</protein>
<proteinExistence type="predicted"/>
<evidence type="ECO:0000313" key="1">
    <source>
        <dbReference type="EMBL" id="CAG7838155.1"/>
    </source>
</evidence>
<dbReference type="EMBL" id="CAJVCH010571650">
    <property type="protein sequence ID" value="CAG7838155.1"/>
    <property type="molecule type" value="Genomic_DNA"/>
</dbReference>
<accession>A0A8J2PUS5</accession>
<gene>
    <name evidence="1" type="ORF">AFUS01_LOCUS47151</name>
</gene>